<evidence type="ECO:0000256" key="1">
    <source>
        <dbReference type="SAM" id="MobiDB-lite"/>
    </source>
</evidence>
<sequence>MPKHAQSHEKAIAYPKPGTRAPTHGTDLFPFERSPNASPLTKAAATWRRVALPRHRRVKILQLSKLKFRCSGLVRNKKNTNHIWNLIGNDISDSTVKAEFPFGDYFDEKARDGHEHEVESDLLRQPALCQHAGVPQDAMKDIEVNPSSSTDIRHREAEYTREEAPGTSSAEQPTKITQDMILKMGHLAHSADERATLLEVAVPSCEHRQGKSSEVTTLKAEVANMIKDIDYLKSTDFNSLLKAANDVNAQHSSEIPPITTKNMSRDDVVVHESEIETDEEQIEVSIYGDLPNLEESIVLSVI</sequence>
<comment type="caution">
    <text evidence="2">The sequence shown here is derived from an EMBL/GenBank/DDBJ whole genome shotgun (WGS) entry which is preliminary data.</text>
</comment>
<proteinExistence type="predicted"/>
<evidence type="ECO:0000313" key="3">
    <source>
        <dbReference type="Proteomes" id="UP000824120"/>
    </source>
</evidence>
<dbReference type="EMBL" id="JACXVP010000002">
    <property type="protein sequence ID" value="KAG5619769.1"/>
    <property type="molecule type" value="Genomic_DNA"/>
</dbReference>
<evidence type="ECO:0000313" key="2">
    <source>
        <dbReference type="EMBL" id="KAG5619769.1"/>
    </source>
</evidence>
<keyword evidence="3" id="KW-1185">Reference proteome</keyword>
<feature type="region of interest" description="Disordered" evidence="1">
    <location>
        <begin position="134"/>
        <end position="174"/>
    </location>
</feature>
<feature type="compositionally biased region" description="Basic and acidic residues" evidence="1">
    <location>
        <begin position="1"/>
        <end position="11"/>
    </location>
</feature>
<gene>
    <name evidence="2" type="ORF">H5410_004987</name>
</gene>
<dbReference type="Proteomes" id="UP000824120">
    <property type="component" value="Chromosome 2"/>
</dbReference>
<accession>A0A9J6A5E8</accession>
<dbReference type="AlphaFoldDB" id="A0A9J6A5E8"/>
<feature type="compositionally biased region" description="Basic and acidic residues" evidence="1">
    <location>
        <begin position="151"/>
        <end position="164"/>
    </location>
</feature>
<name>A0A9J6A5E8_SOLCO</name>
<feature type="region of interest" description="Disordered" evidence="1">
    <location>
        <begin position="1"/>
        <end position="22"/>
    </location>
</feature>
<reference evidence="2 3" key="1">
    <citation type="submission" date="2020-09" db="EMBL/GenBank/DDBJ databases">
        <title>De no assembly of potato wild relative species, Solanum commersonii.</title>
        <authorList>
            <person name="Cho K."/>
        </authorList>
    </citation>
    <scope>NUCLEOTIDE SEQUENCE [LARGE SCALE GENOMIC DNA]</scope>
    <source>
        <strain evidence="2">LZ3.2</strain>
        <tissue evidence="2">Leaf</tissue>
    </source>
</reference>
<protein>
    <recommendedName>
        <fullName evidence="4">Polyprotein protein</fullName>
    </recommendedName>
</protein>
<organism evidence="2 3">
    <name type="scientific">Solanum commersonii</name>
    <name type="common">Commerson's wild potato</name>
    <name type="synonym">Commerson's nightshade</name>
    <dbReference type="NCBI Taxonomy" id="4109"/>
    <lineage>
        <taxon>Eukaryota</taxon>
        <taxon>Viridiplantae</taxon>
        <taxon>Streptophyta</taxon>
        <taxon>Embryophyta</taxon>
        <taxon>Tracheophyta</taxon>
        <taxon>Spermatophyta</taxon>
        <taxon>Magnoliopsida</taxon>
        <taxon>eudicotyledons</taxon>
        <taxon>Gunneridae</taxon>
        <taxon>Pentapetalae</taxon>
        <taxon>asterids</taxon>
        <taxon>lamiids</taxon>
        <taxon>Solanales</taxon>
        <taxon>Solanaceae</taxon>
        <taxon>Solanoideae</taxon>
        <taxon>Solaneae</taxon>
        <taxon>Solanum</taxon>
    </lineage>
</organism>
<evidence type="ECO:0008006" key="4">
    <source>
        <dbReference type="Google" id="ProtNLM"/>
    </source>
</evidence>